<dbReference type="GO" id="GO:0004560">
    <property type="term" value="F:alpha-L-fucosidase activity"/>
    <property type="evidence" value="ECO:0007669"/>
    <property type="project" value="InterPro"/>
</dbReference>
<dbReference type="Pfam" id="PF01120">
    <property type="entry name" value="Alpha_L_fucos"/>
    <property type="match status" value="1"/>
</dbReference>
<reference evidence="2" key="2">
    <citation type="journal article" date="2015" name="Fish Shellfish Immunol.">
        <title>Early steps in the European eel (Anguilla anguilla)-Vibrio vulnificus interaction in the gills: Role of the RtxA13 toxin.</title>
        <authorList>
            <person name="Callol A."/>
            <person name="Pajuelo D."/>
            <person name="Ebbesson L."/>
            <person name="Teles M."/>
            <person name="MacKenzie S."/>
            <person name="Amaro C."/>
        </authorList>
    </citation>
    <scope>NUCLEOTIDE SEQUENCE</scope>
</reference>
<dbReference type="AlphaFoldDB" id="A0A0E9V1N4"/>
<dbReference type="EMBL" id="GBXM01036620">
    <property type="protein sequence ID" value="JAH71957.1"/>
    <property type="molecule type" value="Transcribed_RNA"/>
</dbReference>
<evidence type="ECO:0000259" key="1">
    <source>
        <dbReference type="Pfam" id="PF01120"/>
    </source>
</evidence>
<dbReference type="GO" id="GO:0005975">
    <property type="term" value="P:carbohydrate metabolic process"/>
    <property type="evidence" value="ECO:0007669"/>
    <property type="project" value="InterPro"/>
</dbReference>
<sequence length="62" mass="6664">MASFDSGIFSLSTAGALPSGARARYTADWDSLGSRPLPTWYDEAKFGILLSLGSLRGARIRQ</sequence>
<organism evidence="2">
    <name type="scientific">Anguilla anguilla</name>
    <name type="common">European freshwater eel</name>
    <name type="synonym">Muraena anguilla</name>
    <dbReference type="NCBI Taxonomy" id="7936"/>
    <lineage>
        <taxon>Eukaryota</taxon>
        <taxon>Metazoa</taxon>
        <taxon>Chordata</taxon>
        <taxon>Craniata</taxon>
        <taxon>Vertebrata</taxon>
        <taxon>Euteleostomi</taxon>
        <taxon>Actinopterygii</taxon>
        <taxon>Neopterygii</taxon>
        <taxon>Teleostei</taxon>
        <taxon>Anguilliformes</taxon>
        <taxon>Anguillidae</taxon>
        <taxon>Anguilla</taxon>
    </lineage>
</organism>
<protein>
    <recommendedName>
        <fullName evidence="1">Glycoside hydrolase family 29 N-terminal domain-containing protein</fullName>
    </recommendedName>
</protein>
<name>A0A0E9V1N4_ANGAN</name>
<accession>A0A0E9V1N4</accession>
<reference evidence="2" key="1">
    <citation type="submission" date="2014-11" db="EMBL/GenBank/DDBJ databases">
        <authorList>
            <person name="Amaro Gonzalez C."/>
        </authorList>
    </citation>
    <scope>NUCLEOTIDE SEQUENCE</scope>
</reference>
<feature type="domain" description="Glycoside hydrolase family 29 N-terminal" evidence="1">
    <location>
        <begin position="21"/>
        <end position="50"/>
    </location>
</feature>
<dbReference type="InterPro" id="IPR057739">
    <property type="entry name" value="Glyco_hydro_29_N"/>
</dbReference>
<proteinExistence type="predicted"/>
<evidence type="ECO:0000313" key="2">
    <source>
        <dbReference type="EMBL" id="JAH71957.1"/>
    </source>
</evidence>